<dbReference type="PRINTS" id="PR01415">
    <property type="entry name" value="ANKYRIN"/>
</dbReference>
<evidence type="ECO:0000313" key="4">
    <source>
        <dbReference type="Proteomes" id="UP000168164"/>
    </source>
</evidence>
<organismHost>
    <name type="scientific">Serinus</name>
    <dbReference type="NCBI Taxonomy" id="9134"/>
</organismHost>
<dbReference type="EMBL" id="AY318871">
    <property type="protein sequence ID" value="AAR83643.1"/>
    <property type="molecule type" value="Genomic_DNA"/>
</dbReference>
<dbReference type="PROSITE" id="PS50088">
    <property type="entry name" value="ANK_REPEAT"/>
    <property type="match status" value="7"/>
</dbReference>
<dbReference type="OrthoDB" id="40194at10239"/>
<proteinExistence type="predicted"/>
<dbReference type="Pfam" id="PF12796">
    <property type="entry name" value="Ank_2"/>
    <property type="match status" value="3"/>
</dbReference>
<evidence type="ECO:0000256" key="1">
    <source>
        <dbReference type="ARBA" id="ARBA00022737"/>
    </source>
</evidence>
<dbReference type="InterPro" id="IPR018272">
    <property type="entry name" value="PRANC_domain"/>
</dbReference>
<gene>
    <name evidence="3" type="primary">CNPV297</name>
</gene>
<name>Q6VZ50_CNPV</name>
<dbReference type="InterPro" id="IPR036770">
    <property type="entry name" value="Ankyrin_rpt-contain_sf"/>
</dbReference>
<dbReference type="PANTHER" id="PTHR24171">
    <property type="entry name" value="ANKYRIN REPEAT DOMAIN-CONTAINING PROTEIN 39-RELATED"/>
    <property type="match status" value="1"/>
</dbReference>
<organism evidence="3 4">
    <name type="scientific">Canarypox virus</name>
    <name type="common">CNPV</name>
    <dbReference type="NCBI Taxonomy" id="44088"/>
    <lineage>
        <taxon>Viruses</taxon>
        <taxon>Varidnaviria</taxon>
        <taxon>Bamfordvirae</taxon>
        <taxon>Nucleocytoviricota</taxon>
        <taxon>Pokkesviricetes</taxon>
        <taxon>Chitovirales</taxon>
        <taxon>Poxviridae</taxon>
        <taxon>Chordopoxvirinae</taxon>
        <taxon>Avipoxvirus</taxon>
        <taxon>Avipoxvirus canarypox</taxon>
    </lineage>
</organism>
<dbReference type="GeneID" id="2700382"/>
<evidence type="ECO:0000313" key="3">
    <source>
        <dbReference type="EMBL" id="AAR83643.1"/>
    </source>
</evidence>
<dbReference type="Pfam" id="PF00023">
    <property type="entry name" value="Ank"/>
    <property type="match status" value="2"/>
</dbReference>
<dbReference type="Pfam" id="PF09372">
    <property type="entry name" value="PRANC"/>
    <property type="match status" value="1"/>
</dbReference>
<dbReference type="InterPro" id="IPR002110">
    <property type="entry name" value="Ankyrin_rpt"/>
</dbReference>
<reference evidence="3 4" key="1">
    <citation type="journal article" date="2004" name="J. Virol.">
        <title>The genome of canarypox virus.</title>
        <authorList>
            <person name="Tulman E.R."/>
            <person name="Afonso C.L."/>
            <person name="Lu Z."/>
            <person name="Zsak L."/>
            <person name="Kutish G.F."/>
            <person name="Rock D.L."/>
        </authorList>
    </citation>
    <scope>NUCLEOTIDE SEQUENCE [LARGE SCALE GENOMIC DNA]</scope>
    <source>
        <strain evidence="3">ATCC VR-111</strain>
    </source>
</reference>
<dbReference type="Gene3D" id="1.25.40.20">
    <property type="entry name" value="Ankyrin repeat-containing domain"/>
    <property type="match status" value="3"/>
</dbReference>
<dbReference type="SUPFAM" id="SSF48403">
    <property type="entry name" value="Ankyrin repeat"/>
    <property type="match status" value="2"/>
</dbReference>
<protein>
    <submittedName>
        <fullName evidence="3">CNPV297 ankyrin repeat protein</fullName>
    </submittedName>
</protein>
<evidence type="ECO:0000256" key="2">
    <source>
        <dbReference type="ARBA" id="ARBA00023043"/>
    </source>
</evidence>
<dbReference type="Proteomes" id="UP000168164">
    <property type="component" value="Segment"/>
</dbReference>
<dbReference type="RefSeq" id="NP_955320.1">
    <property type="nucleotide sequence ID" value="NC_005309.1"/>
</dbReference>
<accession>Q6VZ50</accession>
<sequence>MDSYKRYTKNSFLTLEDIHPPLFSSVESRNISKVISLLENRADVNEVTNTNLTAMHSITNIMSLYELCNLIKTYGDTILLDNYIKTFFVYNETRNLEIAWVLLKYGADVNVQTDNGITPLHIAAESGSLKMVTLLLSNGANINSLTKYGESALHYAVSVKDLEMCRLLLQYKIDVNIKNSKCVTALHIAIEVESYDIMLLLLQHGADANVVSFYLEDIKRIKRMEKNEDLILTKYLRDIKLLDVDDSKLLNDYTNSFLNDIRRYSACSKLVSSSTYQHCTSPLIFLSKKGRINEVRLLLEDYKADPNIMDKYSCTPLHYSISKEHLDVSELLICNGADVNARDWYRNTPSHYACSVVNGDSFIKILMDNGANIEERNEDNQTPLHIACKVNNIPVIKRLLIKGVLTNLADLRYNYPLQYAIESNSEESVRLLLHERADPNLCMDIESAPIIMAINSNNKEIVKLLLLFGANVEFMNECEILHKLANEKNCKMLKFLIQIDGVDLSRIDDEGFPLVYYISKLRGTSIMESIILNDFVDIHQIIRDKENVFTIMFNEYYSMSRRMTELIISYVAIQIHVDTENSVHYSDKGIYITRSMIESDKYLYAIYKSCETEILKMSEIKLSKKYTLLDVYNGKLNVNFLAKCCSIFSNINIQECFPIYNMYINKYLKASIRRHKLLKSAVTILDQIVSDGSYFHYWCKLPFDIRLLILEYIESKDLIALIQPDTICRLSLYSMFG</sequence>
<keyword evidence="2" id="KW-0040">ANK repeat</keyword>
<keyword evidence="4" id="KW-1185">Reference proteome</keyword>
<dbReference type="KEGG" id="vg:2700382"/>
<dbReference type="PROSITE" id="PS50297">
    <property type="entry name" value="ANK_REP_REGION"/>
    <property type="match status" value="5"/>
</dbReference>
<dbReference type="SMART" id="SM00248">
    <property type="entry name" value="ANK"/>
    <property type="match status" value="12"/>
</dbReference>
<keyword evidence="1" id="KW-0677">Repeat</keyword>